<feature type="compositionally biased region" description="Acidic residues" evidence="1">
    <location>
        <begin position="28"/>
        <end position="37"/>
    </location>
</feature>
<name>A0A0B6ZUJ4_9EUPU</name>
<organism evidence="2">
    <name type="scientific">Arion vulgaris</name>
    <dbReference type="NCBI Taxonomy" id="1028688"/>
    <lineage>
        <taxon>Eukaryota</taxon>
        <taxon>Metazoa</taxon>
        <taxon>Spiralia</taxon>
        <taxon>Lophotrochozoa</taxon>
        <taxon>Mollusca</taxon>
        <taxon>Gastropoda</taxon>
        <taxon>Heterobranchia</taxon>
        <taxon>Euthyneura</taxon>
        <taxon>Panpulmonata</taxon>
        <taxon>Eupulmonata</taxon>
        <taxon>Stylommatophora</taxon>
        <taxon>Helicina</taxon>
        <taxon>Arionoidea</taxon>
        <taxon>Arionidae</taxon>
        <taxon>Arion</taxon>
    </lineage>
</organism>
<accession>A0A0B6ZUJ4</accession>
<evidence type="ECO:0000256" key="1">
    <source>
        <dbReference type="SAM" id="MobiDB-lite"/>
    </source>
</evidence>
<dbReference type="EMBL" id="HACG01024550">
    <property type="protein sequence ID" value="CEK71415.1"/>
    <property type="molecule type" value="Transcribed_RNA"/>
</dbReference>
<gene>
    <name evidence="2" type="primary">ORF78283</name>
</gene>
<feature type="compositionally biased region" description="Polar residues" evidence="1">
    <location>
        <begin position="65"/>
        <end position="76"/>
    </location>
</feature>
<feature type="non-terminal residue" evidence="2">
    <location>
        <position position="94"/>
    </location>
</feature>
<feature type="compositionally biased region" description="Acidic residues" evidence="1">
    <location>
        <begin position="79"/>
        <end position="94"/>
    </location>
</feature>
<sequence length="94" mass="10316">MSFNKSKGGEGENVLDDILDDCHGGDDFSAEMSEDTDGAARNMQRGTKRPSSSFIKSSDTRTKVMRTTSGAAKQNGESQEQEESEEEDDDDEEE</sequence>
<feature type="region of interest" description="Disordered" evidence="1">
    <location>
        <begin position="1"/>
        <end position="94"/>
    </location>
</feature>
<evidence type="ECO:0000313" key="2">
    <source>
        <dbReference type="EMBL" id="CEK71415.1"/>
    </source>
</evidence>
<protein>
    <submittedName>
        <fullName evidence="2">Uncharacterized protein</fullName>
    </submittedName>
</protein>
<reference evidence="2" key="1">
    <citation type="submission" date="2014-12" db="EMBL/GenBank/DDBJ databases">
        <title>Insight into the proteome of Arion vulgaris.</title>
        <authorList>
            <person name="Aradska J."/>
            <person name="Bulat T."/>
            <person name="Smidak R."/>
            <person name="Sarate P."/>
            <person name="Gangsoo J."/>
            <person name="Sialana F."/>
            <person name="Bilban M."/>
            <person name="Lubec G."/>
        </authorList>
    </citation>
    <scope>NUCLEOTIDE SEQUENCE</scope>
    <source>
        <tissue evidence="2">Skin</tissue>
    </source>
</reference>
<proteinExistence type="predicted"/>
<dbReference type="AlphaFoldDB" id="A0A0B6ZUJ4"/>